<dbReference type="EMBL" id="GU784916">
    <property type="protein sequence ID" value="ADI46944.1"/>
    <property type="molecule type" value="Genomic_DNA"/>
</dbReference>
<proteinExistence type="predicted"/>
<feature type="region of interest" description="Disordered" evidence="2">
    <location>
        <begin position="1"/>
        <end position="115"/>
    </location>
</feature>
<organism evidence="3">
    <name type="scientific">Volvox carteri f. nagariensis</name>
    <dbReference type="NCBI Taxonomy" id="3068"/>
    <lineage>
        <taxon>Eukaryota</taxon>
        <taxon>Viridiplantae</taxon>
        <taxon>Chlorophyta</taxon>
        <taxon>core chlorophytes</taxon>
        <taxon>Chlorophyceae</taxon>
        <taxon>CS clade</taxon>
        <taxon>Chlamydomonadales</taxon>
        <taxon>Volvocaceae</taxon>
        <taxon>Volvox</taxon>
    </lineage>
</organism>
<evidence type="ECO:0000256" key="1">
    <source>
        <dbReference type="ARBA" id="ARBA00022794"/>
    </source>
</evidence>
<dbReference type="GO" id="GO:0005929">
    <property type="term" value="C:cilium"/>
    <property type="evidence" value="ECO:0007669"/>
    <property type="project" value="TreeGrafter"/>
</dbReference>
<evidence type="ECO:0000313" key="3">
    <source>
        <dbReference type="EMBL" id="ADI46944.1"/>
    </source>
</evidence>
<name>D9CJ84_VOLCA</name>
<dbReference type="GO" id="GO:0035721">
    <property type="term" value="P:intraciliary retrograde transport"/>
    <property type="evidence" value="ECO:0007669"/>
    <property type="project" value="TreeGrafter"/>
</dbReference>
<feature type="region of interest" description="Disordered" evidence="2">
    <location>
        <begin position="242"/>
        <end position="267"/>
    </location>
</feature>
<sequence>MDDDGRRAAPKAGRRAARNANSWGDESTSPPEVHKGGFGLDVGFGEGLSTAHPSQQGGCNDEDASRPGPIPPPPSDEDACVPSRGRTVEVSGERLSGQRTNAPSKPAPTELLGEDSKKFVGLSRRKQEQLARGDDDVSRKNLKYEALTAGFDGIMDIPELEDEGREDLSNVVAAAPKIRTNKVQGMEELEEDMHFKLPAMDDRDIDLSLLTGVLCSSDQVQELDEPWDPDIVLTEVASAINTEREKAEGGDGASGEETSFGKEDIVK</sequence>
<protein>
    <submittedName>
        <fullName evidence="3">MOT41m</fullName>
    </submittedName>
</protein>
<evidence type="ECO:0000256" key="2">
    <source>
        <dbReference type="SAM" id="MobiDB-lite"/>
    </source>
</evidence>
<dbReference type="InterPro" id="IPR029302">
    <property type="entry name" value="IFT43"/>
</dbReference>
<dbReference type="PANTHER" id="PTHR33724">
    <property type="entry name" value="INTRAFLAGELLAR TRANSPORT PROTEIN 43 HOMOLOG"/>
    <property type="match status" value="1"/>
</dbReference>
<accession>D9CJ84</accession>
<feature type="compositionally biased region" description="Basic residues" evidence="2">
    <location>
        <begin position="8"/>
        <end position="17"/>
    </location>
</feature>
<gene>
    <name evidence="3" type="primary">MOT41m</name>
</gene>
<dbReference type="Pfam" id="PF15305">
    <property type="entry name" value="IFT43"/>
    <property type="match status" value="1"/>
</dbReference>
<dbReference type="AlphaFoldDB" id="D9CJ84"/>
<reference evidence="3" key="1">
    <citation type="journal article" date="2010" name="Science">
        <title>Evolution of an expanded sex-determining locus in Volvox.</title>
        <authorList>
            <person name="Ferris P."/>
            <person name="Olson B.J."/>
            <person name="De Hoff P.L."/>
            <person name="Douglass S."/>
            <person name="Casero D."/>
            <person name="Prochnik S."/>
            <person name="Geng S."/>
            <person name="Rai R."/>
            <person name="Grimwood J."/>
            <person name="Schmutz J."/>
            <person name="Nishii I."/>
            <person name="Hamaji T."/>
            <person name="Nozaki H."/>
            <person name="Pellegrini M."/>
            <person name="Umen J.G."/>
        </authorList>
    </citation>
    <scope>NUCLEOTIDE SEQUENCE</scope>
    <source>
        <strain evidence="3">Adam</strain>
    </source>
</reference>
<dbReference type="GO" id="GO:0030991">
    <property type="term" value="C:intraciliary transport particle A"/>
    <property type="evidence" value="ECO:0007669"/>
    <property type="project" value="InterPro"/>
</dbReference>
<dbReference type="PANTHER" id="PTHR33724:SF1">
    <property type="entry name" value="INTRAFLAGELLAR TRANSPORT PROTEIN 43 HOMOLOG"/>
    <property type="match status" value="1"/>
</dbReference>
<keyword evidence="1" id="KW-0970">Cilium biogenesis/degradation</keyword>
<feature type="compositionally biased region" description="Gly residues" evidence="2">
    <location>
        <begin position="36"/>
        <end position="46"/>
    </location>
</feature>
<feature type="compositionally biased region" description="Polar residues" evidence="2">
    <location>
        <begin position="21"/>
        <end position="30"/>
    </location>
</feature>